<dbReference type="RefSeq" id="WP_101342549.1">
    <property type="nucleotide sequence ID" value="NZ_PJAI02000013.1"/>
</dbReference>
<dbReference type="PANTHER" id="PTHR11012">
    <property type="entry name" value="PROTEIN KINASE-LIKE DOMAIN-CONTAINING"/>
    <property type="match status" value="1"/>
</dbReference>
<dbReference type="InterPro" id="IPR004119">
    <property type="entry name" value="EcKL"/>
</dbReference>
<dbReference type="InterPro" id="IPR011009">
    <property type="entry name" value="Kinase-like_dom_sf"/>
</dbReference>
<protein>
    <submittedName>
        <fullName evidence="2">DUF1679 domain-containing protein</fullName>
    </submittedName>
</protein>
<comment type="caution">
    <text evidence="2">The sequence shown here is derived from an EMBL/GenBank/DDBJ whole genome shotgun (WGS) entry which is preliminary data.</text>
</comment>
<dbReference type="SUPFAM" id="SSF56112">
    <property type="entry name" value="Protein kinase-like (PK-like)"/>
    <property type="match status" value="1"/>
</dbReference>
<keyword evidence="3" id="KW-1185">Reference proteome</keyword>
<dbReference type="Gene3D" id="3.90.1200.10">
    <property type="match status" value="1"/>
</dbReference>
<dbReference type="InterPro" id="IPR015897">
    <property type="entry name" value="CHK_kinase-like"/>
</dbReference>
<sequence length="338" mass="38893">MLKTLQQLINDPQLTYIETLQELWSGYGEITRYYSPNLAASVIVKSISPPKQVNHPRGWHSDLGHQRKLDSYKIEAHFYQNYAHLCTTNCYVPQVMSFSKVSSTTQILVMEDLLALGFNDNEPALSLTDIKVVIHWLANFHARFINYQANDLWPVGTYWHLATRQDEFNTMENGPLKQAAHFIDNQLNKAKYQTLVHGDAKLANFCFGDFTAENINVDISGEPQHKTKRVAAVDFQYVGKGVGVKDLAYFLGSCLTDNDLTQVHNELLDYYFNHLKQACIDYKQAVNFTELETEWRQLYSFANADFHRFLQGWSPEHQKINSYLQAQTDIVLTQHLSS</sequence>
<name>A0ABY3MVC7_9GAMM</name>
<dbReference type="PANTHER" id="PTHR11012:SF30">
    <property type="entry name" value="PROTEIN KINASE-LIKE DOMAIN-CONTAINING"/>
    <property type="match status" value="1"/>
</dbReference>
<organism evidence="2 3">
    <name type="scientific">Colwellia echini</name>
    <dbReference type="NCBI Taxonomy" id="1982103"/>
    <lineage>
        <taxon>Bacteria</taxon>
        <taxon>Pseudomonadati</taxon>
        <taxon>Pseudomonadota</taxon>
        <taxon>Gammaproteobacteria</taxon>
        <taxon>Alteromonadales</taxon>
        <taxon>Colwelliaceae</taxon>
        <taxon>Colwellia</taxon>
    </lineage>
</organism>
<feature type="domain" description="CHK kinase-like" evidence="1">
    <location>
        <begin position="108"/>
        <end position="281"/>
    </location>
</feature>
<evidence type="ECO:0000259" key="1">
    <source>
        <dbReference type="SMART" id="SM00587"/>
    </source>
</evidence>
<dbReference type="SMART" id="SM00587">
    <property type="entry name" value="CHK"/>
    <property type="match status" value="1"/>
</dbReference>
<reference evidence="2 3" key="1">
    <citation type="submission" date="2019-08" db="EMBL/GenBank/DDBJ databases">
        <title>Microbe sample from Colwellia echini.</title>
        <authorList>
            <person name="Christiansen L."/>
            <person name="Pathiraja D."/>
            <person name="Schultz-Johansen M."/>
            <person name="Choi I.-G."/>
            <person name="Stougaard P."/>
        </authorList>
    </citation>
    <scope>NUCLEOTIDE SEQUENCE [LARGE SCALE GENOMIC DNA]</scope>
    <source>
        <strain evidence="2 3">A3</strain>
    </source>
</reference>
<gene>
    <name evidence="2" type="ORF">CWS31_011845</name>
</gene>
<dbReference type="Proteomes" id="UP000815846">
    <property type="component" value="Unassembled WGS sequence"/>
</dbReference>
<dbReference type="EMBL" id="PJAI02000013">
    <property type="protein sequence ID" value="TYK65158.1"/>
    <property type="molecule type" value="Genomic_DNA"/>
</dbReference>
<evidence type="ECO:0000313" key="2">
    <source>
        <dbReference type="EMBL" id="TYK65158.1"/>
    </source>
</evidence>
<evidence type="ECO:0000313" key="3">
    <source>
        <dbReference type="Proteomes" id="UP000815846"/>
    </source>
</evidence>
<dbReference type="Pfam" id="PF02958">
    <property type="entry name" value="EcKL"/>
    <property type="match status" value="1"/>
</dbReference>
<accession>A0ABY3MVC7</accession>
<proteinExistence type="predicted"/>